<keyword evidence="5" id="KW-0408">Iron</keyword>
<comment type="caution">
    <text evidence="8">The sequence shown here is derived from an EMBL/GenBank/DDBJ whole genome shotgun (WGS) entry which is preliminary data.</text>
</comment>
<keyword evidence="9" id="KW-1185">Reference proteome</keyword>
<comment type="cofactor">
    <cofactor evidence="1">
        <name>[4Fe-4S] cluster</name>
        <dbReference type="ChEBI" id="CHEBI:49883"/>
    </cofactor>
</comment>
<dbReference type="InterPro" id="IPR058240">
    <property type="entry name" value="rSAM_sf"/>
</dbReference>
<dbReference type="RefSeq" id="WP_004629777.1">
    <property type="nucleotide sequence ID" value="NZ_AORV01000065.1"/>
</dbReference>
<dbReference type="PANTHER" id="PTHR11135:SF1">
    <property type="entry name" value="PROTEIN YHCC"/>
    <property type="match status" value="1"/>
</dbReference>
<evidence type="ECO:0000256" key="5">
    <source>
        <dbReference type="ARBA" id="ARBA00023004"/>
    </source>
</evidence>
<dbReference type="Pfam" id="PF16199">
    <property type="entry name" value="Radical_SAM_C"/>
    <property type="match status" value="1"/>
</dbReference>
<proteinExistence type="predicted"/>
<protein>
    <submittedName>
        <fullName evidence="8">Radical SAM protein, TIGR01212 family</fullName>
    </submittedName>
</protein>
<dbReference type="InterPro" id="IPR023404">
    <property type="entry name" value="rSAM_horseshoe"/>
</dbReference>
<dbReference type="SFLD" id="SFLDG01091">
    <property type="entry name" value="uncharacterized_CHP01210-like"/>
    <property type="match status" value="1"/>
</dbReference>
<dbReference type="Pfam" id="PF04055">
    <property type="entry name" value="Radical_SAM"/>
    <property type="match status" value="1"/>
</dbReference>
<evidence type="ECO:0000256" key="3">
    <source>
        <dbReference type="ARBA" id="ARBA00022691"/>
    </source>
</evidence>
<evidence type="ECO:0000259" key="7">
    <source>
        <dbReference type="PROSITE" id="PS51918"/>
    </source>
</evidence>
<dbReference type="InterPro" id="IPR007197">
    <property type="entry name" value="rSAM"/>
</dbReference>
<keyword evidence="4" id="KW-0479">Metal-binding</keyword>
<dbReference type="GO" id="GO:0046872">
    <property type="term" value="F:metal ion binding"/>
    <property type="evidence" value="ECO:0007669"/>
    <property type="project" value="UniProtKB-KW"/>
</dbReference>
<dbReference type="GO" id="GO:0003824">
    <property type="term" value="F:catalytic activity"/>
    <property type="evidence" value="ECO:0007669"/>
    <property type="project" value="InterPro"/>
</dbReference>
<dbReference type="PATRIC" id="fig|1195236.3.peg.4870"/>
<evidence type="ECO:0000256" key="6">
    <source>
        <dbReference type="ARBA" id="ARBA00023014"/>
    </source>
</evidence>
<keyword evidence="6" id="KW-0411">Iron-sulfur</keyword>
<dbReference type="InterPro" id="IPR032432">
    <property type="entry name" value="Radical_SAM_C"/>
</dbReference>
<dbReference type="eggNOG" id="COG1242">
    <property type="taxonomic scope" value="Bacteria"/>
</dbReference>
<dbReference type="InterPro" id="IPR039661">
    <property type="entry name" value="ELP3"/>
</dbReference>
<dbReference type="SMART" id="SM00729">
    <property type="entry name" value="Elp3"/>
    <property type="match status" value="1"/>
</dbReference>
<dbReference type="InterPro" id="IPR005911">
    <property type="entry name" value="YhcC-like"/>
</dbReference>
<evidence type="ECO:0000313" key="9">
    <source>
        <dbReference type="Proteomes" id="UP000014155"/>
    </source>
</evidence>
<dbReference type="InterPro" id="IPR006638">
    <property type="entry name" value="Elp3/MiaA/NifB-like_rSAM"/>
</dbReference>
<feature type="domain" description="Radical SAM core" evidence="7">
    <location>
        <begin position="13"/>
        <end position="261"/>
    </location>
</feature>
<dbReference type="GO" id="GO:0051539">
    <property type="term" value="F:4 iron, 4 sulfur cluster binding"/>
    <property type="evidence" value="ECO:0007669"/>
    <property type="project" value="UniProtKB-KW"/>
</dbReference>
<dbReference type="PANTHER" id="PTHR11135">
    <property type="entry name" value="HISTONE ACETYLTRANSFERASE-RELATED"/>
    <property type="match status" value="1"/>
</dbReference>
<evidence type="ECO:0000256" key="4">
    <source>
        <dbReference type="ARBA" id="ARBA00022723"/>
    </source>
</evidence>
<reference evidence="8 9" key="1">
    <citation type="journal article" date="2013" name="Genome Announc.">
        <title>Draft Genome Sequence of the Cellulolytic, Mesophilic, Anaerobic Bacterium Clostridium termitidis Strain CT1112 (DSM 5398).</title>
        <authorList>
            <person name="Lal S."/>
            <person name="Ramachandran U."/>
            <person name="Zhang X."/>
            <person name="Munir R."/>
            <person name="Sparling R."/>
            <person name="Levin D.B."/>
        </authorList>
    </citation>
    <scope>NUCLEOTIDE SEQUENCE [LARGE SCALE GENOMIC DNA]</scope>
    <source>
        <strain evidence="8 9">CT1112</strain>
    </source>
</reference>
<dbReference type="EMBL" id="AORV01000065">
    <property type="protein sequence ID" value="EMS69543.1"/>
    <property type="molecule type" value="Genomic_DNA"/>
</dbReference>
<dbReference type="SUPFAM" id="SSF102114">
    <property type="entry name" value="Radical SAM enzymes"/>
    <property type="match status" value="1"/>
</dbReference>
<dbReference type="Gene3D" id="3.80.30.20">
    <property type="entry name" value="tm_1862 like domain"/>
    <property type="match status" value="1"/>
</dbReference>
<keyword evidence="3" id="KW-0949">S-adenosyl-L-methionine</keyword>
<accession>S0FM34</accession>
<gene>
    <name evidence="8" type="ORF">CTER_4687</name>
</gene>
<evidence type="ECO:0000313" key="8">
    <source>
        <dbReference type="EMBL" id="EMS69543.1"/>
    </source>
</evidence>
<dbReference type="AlphaFoldDB" id="S0FM34"/>
<dbReference type="NCBIfam" id="TIGR01212">
    <property type="entry name" value="TIGR01212 family radical SAM protein"/>
    <property type="match status" value="1"/>
</dbReference>
<keyword evidence="2" id="KW-0004">4Fe-4S</keyword>
<dbReference type="PROSITE" id="PS51918">
    <property type="entry name" value="RADICAL_SAM"/>
    <property type="match status" value="1"/>
</dbReference>
<dbReference type="STRING" id="1195236.CTER_4687"/>
<dbReference type="Proteomes" id="UP000014155">
    <property type="component" value="Unassembled WGS sequence"/>
</dbReference>
<organism evidence="8 9">
    <name type="scientific">Ruminiclostridium cellobioparum subsp. termitidis CT1112</name>
    <dbReference type="NCBI Taxonomy" id="1195236"/>
    <lineage>
        <taxon>Bacteria</taxon>
        <taxon>Bacillati</taxon>
        <taxon>Bacillota</taxon>
        <taxon>Clostridia</taxon>
        <taxon>Eubacteriales</taxon>
        <taxon>Oscillospiraceae</taxon>
        <taxon>Ruminiclostridium</taxon>
    </lineage>
</organism>
<evidence type="ECO:0000256" key="2">
    <source>
        <dbReference type="ARBA" id="ARBA00022485"/>
    </source>
</evidence>
<name>S0FM34_RUMCE</name>
<evidence type="ECO:0000256" key="1">
    <source>
        <dbReference type="ARBA" id="ARBA00001966"/>
    </source>
</evidence>
<dbReference type="SFLD" id="SFLDS00029">
    <property type="entry name" value="Radical_SAM"/>
    <property type="match status" value="1"/>
</dbReference>
<dbReference type="SFLD" id="SFLDG01086">
    <property type="entry name" value="elongater_protein-like"/>
    <property type="match status" value="1"/>
</dbReference>
<sequence>MLYNKFSQFLKDKYGSKVYKLPLNLPVTCPNRDGSLGWAGCIFCGEEGAGFENLSCEISVADQLEQNVRYIGKNYGSEKFIAYFQNYSNTYLPYELFVKNISEACREGIVAIYISTRPDCIADRYMEFLAGLKEEKGIDIVMELGLQTVNYHTLKLLNRGHTLAEFIDAAIRIRKYRLGICAHYITDLPMDNVDDVIEGAKIISALGVSQVKCHSLFILKNTELERMYSRGEIQPITIDEFIDRTIRFLEHLDPDIVVQRLIGRAPAERTVFCNWNTSWWKLQDMIEAKMVEQNTCQGRLYKAGNSLMNKIH</sequence>